<dbReference type="Gramene" id="AET4Gv20209000.4">
    <property type="protein sequence ID" value="AET4Gv20209000.4"/>
    <property type="gene ID" value="AET4Gv20209000"/>
</dbReference>
<protein>
    <submittedName>
        <fullName evidence="1">Uncharacterized protein</fullName>
    </submittedName>
</protein>
<dbReference type="AlphaFoldDB" id="A0A453HJT3"/>
<reference evidence="1" key="5">
    <citation type="journal article" date="2021" name="G3 (Bethesda)">
        <title>Aegilops tauschii genome assembly Aet v5.0 features greater sequence contiguity and improved annotation.</title>
        <authorList>
            <person name="Wang L."/>
            <person name="Zhu T."/>
            <person name="Rodriguez J.C."/>
            <person name="Deal K.R."/>
            <person name="Dubcovsky J."/>
            <person name="McGuire P.E."/>
            <person name="Lux T."/>
            <person name="Spannagl M."/>
            <person name="Mayer K.F.X."/>
            <person name="Baldrich P."/>
            <person name="Meyers B.C."/>
            <person name="Huo N."/>
            <person name="Gu Y.Q."/>
            <person name="Zhou H."/>
            <person name="Devos K.M."/>
            <person name="Bennetzen J.L."/>
            <person name="Unver T."/>
            <person name="Budak H."/>
            <person name="Gulick P.J."/>
            <person name="Galiba G."/>
            <person name="Kalapos B."/>
            <person name="Nelson D.R."/>
            <person name="Li P."/>
            <person name="You F.M."/>
            <person name="Luo M.C."/>
            <person name="Dvorak J."/>
        </authorList>
    </citation>
    <scope>NUCLEOTIDE SEQUENCE [LARGE SCALE GENOMIC DNA]</scope>
    <source>
        <strain evidence="1">cv. AL8/78</strain>
    </source>
</reference>
<evidence type="ECO:0000313" key="2">
    <source>
        <dbReference type="Proteomes" id="UP000015105"/>
    </source>
</evidence>
<name>A0A453HJT3_AEGTS</name>
<organism evidence="1 2">
    <name type="scientific">Aegilops tauschii subsp. strangulata</name>
    <name type="common">Goatgrass</name>
    <dbReference type="NCBI Taxonomy" id="200361"/>
    <lineage>
        <taxon>Eukaryota</taxon>
        <taxon>Viridiplantae</taxon>
        <taxon>Streptophyta</taxon>
        <taxon>Embryophyta</taxon>
        <taxon>Tracheophyta</taxon>
        <taxon>Spermatophyta</taxon>
        <taxon>Magnoliopsida</taxon>
        <taxon>Liliopsida</taxon>
        <taxon>Poales</taxon>
        <taxon>Poaceae</taxon>
        <taxon>BOP clade</taxon>
        <taxon>Pooideae</taxon>
        <taxon>Triticodae</taxon>
        <taxon>Triticeae</taxon>
        <taxon>Triticinae</taxon>
        <taxon>Aegilops</taxon>
    </lineage>
</organism>
<dbReference type="EnsemblPlants" id="AET4Gv20209000.4">
    <property type="protein sequence ID" value="AET4Gv20209000.4"/>
    <property type="gene ID" value="AET4Gv20209000"/>
</dbReference>
<sequence>MARQEMSRLAIPLPSVESNLSPCLLPSLFSSSVSLCKFFFVYAYKVFDEISATSKHAHLQFSNSQNGKIT</sequence>
<reference evidence="2" key="1">
    <citation type="journal article" date="2014" name="Science">
        <title>Ancient hybridizations among the ancestral genomes of bread wheat.</title>
        <authorList>
            <consortium name="International Wheat Genome Sequencing Consortium,"/>
            <person name="Marcussen T."/>
            <person name="Sandve S.R."/>
            <person name="Heier L."/>
            <person name="Spannagl M."/>
            <person name="Pfeifer M."/>
            <person name="Jakobsen K.S."/>
            <person name="Wulff B.B."/>
            <person name="Steuernagel B."/>
            <person name="Mayer K.F."/>
            <person name="Olsen O.A."/>
        </authorList>
    </citation>
    <scope>NUCLEOTIDE SEQUENCE [LARGE SCALE GENOMIC DNA]</scope>
    <source>
        <strain evidence="2">cv. AL8/78</strain>
    </source>
</reference>
<evidence type="ECO:0000313" key="1">
    <source>
        <dbReference type="EnsemblPlants" id="AET4Gv20209000.4"/>
    </source>
</evidence>
<reference evidence="1" key="4">
    <citation type="submission" date="2019-03" db="UniProtKB">
        <authorList>
            <consortium name="EnsemblPlants"/>
        </authorList>
    </citation>
    <scope>IDENTIFICATION</scope>
</reference>
<reference evidence="2" key="2">
    <citation type="journal article" date="2017" name="Nat. Plants">
        <title>The Aegilops tauschii genome reveals multiple impacts of transposons.</title>
        <authorList>
            <person name="Zhao G."/>
            <person name="Zou C."/>
            <person name="Li K."/>
            <person name="Wang K."/>
            <person name="Li T."/>
            <person name="Gao L."/>
            <person name="Zhang X."/>
            <person name="Wang H."/>
            <person name="Yang Z."/>
            <person name="Liu X."/>
            <person name="Jiang W."/>
            <person name="Mao L."/>
            <person name="Kong X."/>
            <person name="Jiao Y."/>
            <person name="Jia J."/>
        </authorList>
    </citation>
    <scope>NUCLEOTIDE SEQUENCE [LARGE SCALE GENOMIC DNA]</scope>
    <source>
        <strain evidence="2">cv. AL8/78</strain>
    </source>
</reference>
<proteinExistence type="predicted"/>
<accession>A0A453HJT3</accession>
<reference evidence="1" key="3">
    <citation type="journal article" date="2017" name="Nature">
        <title>Genome sequence of the progenitor of the wheat D genome Aegilops tauschii.</title>
        <authorList>
            <person name="Luo M.C."/>
            <person name="Gu Y.Q."/>
            <person name="Puiu D."/>
            <person name="Wang H."/>
            <person name="Twardziok S.O."/>
            <person name="Deal K.R."/>
            <person name="Huo N."/>
            <person name="Zhu T."/>
            <person name="Wang L."/>
            <person name="Wang Y."/>
            <person name="McGuire P.E."/>
            <person name="Liu S."/>
            <person name="Long H."/>
            <person name="Ramasamy R.K."/>
            <person name="Rodriguez J.C."/>
            <person name="Van S.L."/>
            <person name="Yuan L."/>
            <person name="Wang Z."/>
            <person name="Xia Z."/>
            <person name="Xiao L."/>
            <person name="Anderson O.D."/>
            <person name="Ouyang S."/>
            <person name="Liang Y."/>
            <person name="Zimin A.V."/>
            <person name="Pertea G."/>
            <person name="Qi P."/>
            <person name="Bennetzen J.L."/>
            <person name="Dai X."/>
            <person name="Dawson M.W."/>
            <person name="Muller H.G."/>
            <person name="Kugler K."/>
            <person name="Rivarola-Duarte L."/>
            <person name="Spannagl M."/>
            <person name="Mayer K.F.X."/>
            <person name="Lu F.H."/>
            <person name="Bevan M.W."/>
            <person name="Leroy P."/>
            <person name="Li P."/>
            <person name="You F.M."/>
            <person name="Sun Q."/>
            <person name="Liu Z."/>
            <person name="Lyons E."/>
            <person name="Wicker T."/>
            <person name="Salzberg S.L."/>
            <person name="Devos K.M."/>
            <person name="Dvorak J."/>
        </authorList>
    </citation>
    <scope>NUCLEOTIDE SEQUENCE [LARGE SCALE GENOMIC DNA]</scope>
    <source>
        <strain evidence="1">cv. AL8/78</strain>
    </source>
</reference>
<dbReference type="Proteomes" id="UP000015105">
    <property type="component" value="Chromosome 4D"/>
</dbReference>
<keyword evidence="2" id="KW-1185">Reference proteome</keyword>